<dbReference type="AlphaFoldDB" id="A0A1Y6JIK7"/>
<gene>
    <name evidence="2" type="ORF">CFBP1590__2023</name>
</gene>
<dbReference type="Proteomes" id="UP000196842">
    <property type="component" value="Chromosome I"/>
</dbReference>
<protein>
    <submittedName>
        <fullName evidence="2">Uncharacterized protein</fullName>
    </submittedName>
</protein>
<sequence>MIVPTLCAHRYTQVRKTRKTGPKRKYLTECIPRGRRLAGDGVSSVTDRSLQKKHRRQAASHSPWSQQDSGITLSTGMGVIGVPEITLIVPHAPRGNASQDAPRPLSNVAQMRAQAPSLSTSGTRLTESAIRAICDAERHGRHVHAERWARSVWRRTLYNDERRVVTITDLPAPALEPNPPGLLTFRA</sequence>
<feature type="region of interest" description="Disordered" evidence="1">
    <location>
        <begin position="37"/>
        <end position="70"/>
    </location>
</feature>
<evidence type="ECO:0000256" key="1">
    <source>
        <dbReference type="SAM" id="MobiDB-lite"/>
    </source>
</evidence>
<name>A0A1Y6JIK7_PSEVI</name>
<reference evidence="2 3" key="1">
    <citation type="submission" date="2017-05" db="EMBL/GenBank/DDBJ databases">
        <authorList>
            <person name="Song R."/>
            <person name="Chenine A.L."/>
            <person name="Ruprecht R.M."/>
        </authorList>
    </citation>
    <scope>NUCLEOTIDE SEQUENCE [LARGE SCALE GENOMIC DNA]</scope>
    <source>
        <strain evidence="2 3">CFBP 1590</strain>
    </source>
</reference>
<organism evidence="2 3">
    <name type="scientific">Pseudomonas viridiflava</name>
    <name type="common">Phytomonas viridiflava</name>
    <dbReference type="NCBI Taxonomy" id="33069"/>
    <lineage>
        <taxon>Bacteria</taxon>
        <taxon>Pseudomonadati</taxon>
        <taxon>Pseudomonadota</taxon>
        <taxon>Gammaproteobacteria</taxon>
        <taxon>Pseudomonadales</taxon>
        <taxon>Pseudomonadaceae</taxon>
        <taxon>Pseudomonas</taxon>
    </lineage>
</organism>
<accession>A0A1Y6JIK7</accession>
<evidence type="ECO:0000313" key="2">
    <source>
        <dbReference type="EMBL" id="SMS09609.1"/>
    </source>
</evidence>
<feature type="compositionally biased region" description="Polar residues" evidence="1">
    <location>
        <begin position="59"/>
        <end position="70"/>
    </location>
</feature>
<evidence type="ECO:0000313" key="3">
    <source>
        <dbReference type="Proteomes" id="UP000196842"/>
    </source>
</evidence>
<dbReference type="KEGG" id="pvd:CFBP1590__2023"/>
<dbReference type="EMBL" id="LT855380">
    <property type="protein sequence ID" value="SMS09609.1"/>
    <property type="molecule type" value="Genomic_DNA"/>
</dbReference>
<proteinExistence type="predicted"/>